<dbReference type="EMBL" id="CATQJL010000001">
    <property type="protein sequence ID" value="CAJ0591597.1"/>
    <property type="molecule type" value="Genomic_DNA"/>
</dbReference>
<proteinExistence type="predicted"/>
<reference evidence="1" key="1">
    <citation type="submission" date="2023-07" db="EMBL/GenBank/DDBJ databases">
        <authorList>
            <consortium name="CYATHOMIX"/>
        </authorList>
    </citation>
    <scope>NUCLEOTIDE SEQUENCE</scope>
    <source>
        <strain evidence="1">N/A</strain>
    </source>
</reference>
<sequence>MLVSSQQDKSKIHCRGFEGAEIHVKRGKIDVDGCGSYDPVILALRRHHALGDLQLPGLENKENHQPETSYFEAVARGTKRNKDGEPSTSKERREYLDRITSLPLVNDSHFMICIEFV</sequence>
<dbReference type="AlphaFoldDB" id="A0AA36DPW6"/>
<organism evidence="1 2">
    <name type="scientific">Cylicocyclus nassatus</name>
    <name type="common">Nematode worm</name>
    <dbReference type="NCBI Taxonomy" id="53992"/>
    <lineage>
        <taxon>Eukaryota</taxon>
        <taxon>Metazoa</taxon>
        <taxon>Ecdysozoa</taxon>
        <taxon>Nematoda</taxon>
        <taxon>Chromadorea</taxon>
        <taxon>Rhabditida</taxon>
        <taxon>Rhabditina</taxon>
        <taxon>Rhabditomorpha</taxon>
        <taxon>Strongyloidea</taxon>
        <taxon>Strongylidae</taxon>
        <taxon>Cylicocyclus</taxon>
    </lineage>
</organism>
<protein>
    <submittedName>
        <fullName evidence="1">Uncharacterized protein</fullName>
    </submittedName>
</protein>
<name>A0AA36DPW6_CYLNA</name>
<accession>A0AA36DPW6</accession>
<gene>
    <name evidence="1" type="ORF">CYNAS_LOCUS3580</name>
</gene>
<keyword evidence="2" id="KW-1185">Reference proteome</keyword>
<comment type="caution">
    <text evidence="1">The sequence shown here is derived from an EMBL/GenBank/DDBJ whole genome shotgun (WGS) entry which is preliminary data.</text>
</comment>
<evidence type="ECO:0000313" key="2">
    <source>
        <dbReference type="Proteomes" id="UP001176961"/>
    </source>
</evidence>
<dbReference type="Proteomes" id="UP001176961">
    <property type="component" value="Unassembled WGS sequence"/>
</dbReference>
<evidence type="ECO:0000313" key="1">
    <source>
        <dbReference type="EMBL" id="CAJ0591597.1"/>
    </source>
</evidence>